<dbReference type="GO" id="GO:0005634">
    <property type="term" value="C:nucleus"/>
    <property type="evidence" value="ECO:0007669"/>
    <property type="project" value="UniProtKB-SubCell"/>
</dbReference>
<dbReference type="InterPro" id="IPR009741">
    <property type="entry name" value="EARLY_FLOWERING_4_dom"/>
</dbReference>
<sequence>MDDTLTTTTKSTKARSGITATNSAKSSQQHRLKRNSIGDFESEEGQEECDKEAWVALNKSFRQAQSVLDQNRDLIHQVNENHQSKIPANLSRNVSLINDINGNISKVMSIYSDLSVNFANAVQERRRSNDEGGGCGN</sequence>
<dbReference type="Pfam" id="PF07011">
    <property type="entry name" value="Elf4"/>
    <property type="match status" value="1"/>
</dbReference>
<evidence type="ECO:0000256" key="4">
    <source>
        <dbReference type="ARBA" id="ARBA00023242"/>
    </source>
</evidence>
<dbReference type="GO" id="GO:0009649">
    <property type="term" value="P:entrainment of circadian clock"/>
    <property type="evidence" value="ECO:0007669"/>
    <property type="project" value="TreeGrafter"/>
</dbReference>
<dbReference type="InterPro" id="IPR040462">
    <property type="entry name" value="EARLY_FLOWERING_4"/>
</dbReference>
<dbReference type="EMBL" id="JX174446">
    <property type="protein sequence ID" value="AFN53671.1"/>
    <property type="molecule type" value="Genomic_DNA"/>
</dbReference>
<dbReference type="PANTHER" id="PTHR33469">
    <property type="entry name" value="PROTEIN ELF4-LIKE 4"/>
    <property type="match status" value="1"/>
</dbReference>
<name>I6YHY0_LINUS</name>
<feature type="region of interest" description="Disordered" evidence="5">
    <location>
        <begin position="1"/>
        <end position="45"/>
    </location>
</feature>
<dbReference type="PANTHER" id="PTHR33469:SF1">
    <property type="entry name" value="PROTEIN ELF4-LIKE 1"/>
    <property type="match status" value="1"/>
</dbReference>
<evidence type="ECO:0000256" key="1">
    <source>
        <dbReference type="ARBA" id="ARBA00004123"/>
    </source>
</evidence>
<protein>
    <recommendedName>
        <fullName evidence="6">Protein EARLY FLOWERING 4 domain-containing protein</fullName>
    </recommendedName>
</protein>
<proteinExistence type="inferred from homology"/>
<dbReference type="AlphaFoldDB" id="I6YHY0"/>
<organism evidence="7">
    <name type="scientific">Linum usitatissimum</name>
    <name type="common">Flax</name>
    <name type="synonym">Linum humile</name>
    <dbReference type="NCBI Taxonomy" id="4006"/>
    <lineage>
        <taxon>Eukaryota</taxon>
        <taxon>Viridiplantae</taxon>
        <taxon>Streptophyta</taxon>
        <taxon>Embryophyta</taxon>
        <taxon>Tracheophyta</taxon>
        <taxon>Spermatophyta</taxon>
        <taxon>Magnoliopsida</taxon>
        <taxon>eudicotyledons</taxon>
        <taxon>Gunneridae</taxon>
        <taxon>Pentapetalae</taxon>
        <taxon>rosids</taxon>
        <taxon>fabids</taxon>
        <taxon>Malpighiales</taxon>
        <taxon>Linaceae</taxon>
        <taxon>Linum</taxon>
    </lineage>
</organism>
<feature type="compositionally biased region" description="Low complexity" evidence="5">
    <location>
        <begin position="1"/>
        <end position="11"/>
    </location>
</feature>
<feature type="domain" description="Protein EARLY FLOWERING 4" evidence="6">
    <location>
        <begin position="48"/>
        <end position="129"/>
    </location>
</feature>
<accession>I6YHY0</accession>
<keyword evidence="4" id="KW-0539">Nucleus</keyword>
<evidence type="ECO:0000256" key="5">
    <source>
        <dbReference type="SAM" id="MobiDB-lite"/>
    </source>
</evidence>
<evidence type="ECO:0000256" key="3">
    <source>
        <dbReference type="ARBA" id="ARBA00023108"/>
    </source>
</evidence>
<dbReference type="GO" id="GO:0048511">
    <property type="term" value="P:rhythmic process"/>
    <property type="evidence" value="ECO:0007669"/>
    <property type="project" value="UniProtKB-KW"/>
</dbReference>
<evidence type="ECO:0000313" key="7">
    <source>
        <dbReference type="EMBL" id="AFN53671.1"/>
    </source>
</evidence>
<feature type="compositionally biased region" description="Polar residues" evidence="5">
    <location>
        <begin position="18"/>
        <end position="27"/>
    </location>
</feature>
<comment type="similarity">
    <text evidence="2">Belongs to the EARLY FLOWERING 4 family.</text>
</comment>
<dbReference type="GO" id="GO:0042753">
    <property type="term" value="P:positive regulation of circadian rhythm"/>
    <property type="evidence" value="ECO:0007669"/>
    <property type="project" value="InterPro"/>
</dbReference>
<evidence type="ECO:0000256" key="2">
    <source>
        <dbReference type="ARBA" id="ARBA00009514"/>
    </source>
</evidence>
<comment type="subcellular location">
    <subcellularLocation>
        <location evidence="1">Nucleus</location>
    </subcellularLocation>
</comment>
<evidence type="ECO:0000259" key="6">
    <source>
        <dbReference type="Pfam" id="PF07011"/>
    </source>
</evidence>
<reference evidence="7" key="1">
    <citation type="journal article" date="2012" name="Plant J.">
        <title>The genome of flax (Linum usitatissimum) assembled de novo from short shotgun sequence reads.</title>
        <authorList>
            <person name="Wang Z."/>
            <person name="Hobson N."/>
            <person name="Galindo L."/>
            <person name="Zhu S."/>
            <person name="Shi D."/>
            <person name="McDill J."/>
            <person name="Yang L."/>
            <person name="Hawkins S."/>
            <person name="Neutelings G."/>
            <person name="Datla R."/>
            <person name="Lambert G."/>
            <person name="Galbraith D.W."/>
            <person name="Grassa C.J."/>
            <person name="Geraldes A."/>
            <person name="Cronk Q.C."/>
            <person name="Cullis C."/>
            <person name="Dash P.K."/>
            <person name="Kumar P.A."/>
            <person name="Cloutier S."/>
            <person name="Sharpe A.G."/>
            <person name="Wong G.K."/>
            <person name="Wang J."/>
            <person name="Deyholos M.K."/>
        </authorList>
    </citation>
    <scope>NUCLEOTIDE SEQUENCE</scope>
</reference>
<keyword evidence="3" id="KW-0090">Biological rhythms</keyword>